<dbReference type="EMBL" id="JAEUBD010001504">
    <property type="protein sequence ID" value="KAH3659775.1"/>
    <property type="molecule type" value="Genomic_DNA"/>
</dbReference>
<dbReference type="AlphaFoldDB" id="A0A9P8NU48"/>
<keyword evidence="3" id="KW-1185">Reference proteome</keyword>
<name>A0A9P8NU48_9ASCO</name>
<proteinExistence type="predicted"/>
<gene>
    <name evidence="2" type="ORF">OGATHE_005820</name>
</gene>
<protein>
    <submittedName>
        <fullName evidence="2">Uncharacterized protein</fullName>
    </submittedName>
</protein>
<dbReference type="GO" id="GO:0006893">
    <property type="term" value="P:Golgi to plasma membrane transport"/>
    <property type="evidence" value="ECO:0007669"/>
    <property type="project" value="TreeGrafter"/>
</dbReference>
<dbReference type="Proteomes" id="UP000788993">
    <property type="component" value="Unassembled WGS sequence"/>
</dbReference>
<dbReference type="PANTHER" id="PTHR31975:SF2">
    <property type="entry name" value="CHITIN BIOSYNTHESIS PROTEIN CHS6-RELATED"/>
    <property type="match status" value="1"/>
</dbReference>
<evidence type="ECO:0000313" key="2">
    <source>
        <dbReference type="EMBL" id="KAH3659775.1"/>
    </source>
</evidence>
<dbReference type="PANTHER" id="PTHR31975">
    <property type="entry name" value="BUD SITE SELECTION PROTEIN 7-RELATED"/>
    <property type="match status" value="1"/>
</dbReference>
<dbReference type="GO" id="GO:0034044">
    <property type="term" value="C:exomer complex"/>
    <property type="evidence" value="ECO:0007669"/>
    <property type="project" value="UniProtKB-ARBA"/>
</dbReference>
<evidence type="ECO:0000313" key="3">
    <source>
        <dbReference type="Proteomes" id="UP000788993"/>
    </source>
</evidence>
<sequence>MPKVMPVITLPRIYENQLAESVNARTSILDQLNELGPPDLVHFTKYDKSLHSNVGEYHYCTGINTVSMVQPYMYLQTAQLRDKQPASEKHPVTGLYCSYNCFSKGDLRIQRKFPGSEEPLAEFVPASTKKKYEILDENSNIWIETYVSCIVRSLLFTDDIERQLPGMCRYNMFETKKDVQEAIIALVRMIPKGVACGSSSLVNHPTIMNNNLIESLMRLLKMTKFHDFALHEIEALEKSHKGLNANVLKVKILLQQGENIKAVRLMHSAIKEHSRDGLMLLEQARFLNGQNRADLALASAQRAVECLPTEFECWKTLIHSHILNKDFHNALLALNSCPMYTNKKKDVFKALKPREFEFPLPPEGKLERVWDDTETFGWVSGYGGIVEFSPVAHIQSVSQSHLALYDEVSKLHSTFREAYDLLAIMERALGWSELLRLRSSIFVMETEYNDSLMMEQQEQQRQWEQMSQGDENSLQVPSERRSRSRSIRSRNGSVSSNSHVSKFRGKRLSERWLDSLFLILYDNLKSVLIWENEKMGSDETPVQHTALEWELIAMECQYIHRFEASLVPYKTCFDNRFSVFAAYTLLEYYLYYTEHNTEFVKLNGIKSENYKITDEYVLKVCCKLLSWNFRFYGEFSYVCLQVLQKLLQNQDAILIKDQVEGLFAYDPHSQGLVSLVDRSLRWLDQFQDIDI</sequence>
<feature type="compositionally biased region" description="Low complexity" evidence="1">
    <location>
        <begin position="489"/>
        <end position="499"/>
    </location>
</feature>
<dbReference type="SUPFAM" id="SSF48452">
    <property type="entry name" value="TPR-like"/>
    <property type="match status" value="1"/>
</dbReference>
<dbReference type="Pfam" id="PF09295">
    <property type="entry name" value="ChAPs"/>
    <property type="match status" value="1"/>
</dbReference>
<dbReference type="InterPro" id="IPR015374">
    <property type="entry name" value="ChAPs"/>
</dbReference>
<dbReference type="Gene3D" id="1.25.40.10">
    <property type="entry name" value="Tetratricopeptide repeat domain"/>
    <property type="match status" value="1"/>
</dbReference>
<reference evidence="2" key="1">
    <citation type="journal article" date="2021" name="Open Biol.">
        <title>Shared evolutionary footprints suggest mitochondrial oxidative damage underlies multiple complex I losses in fungi.</title>
        <authorList>
            <person name="Schikora-Tamarit M.A."/>
            <person name="Marcet-Houben M."/>
            <person name="Nosek J."/>
            <person name="Gabaldon T."/>
        </authorList>
    </citation>
    <scope>NUCLEOTIDE SEQUENCE</scope>
    <source>
        <strain evidence="2">NCAIM Y.01608</strain>
    </source>
</reference>
<organism evidence="2 3">
    <name type="scientific">Ogataea polymorpha</name>
    <dbReference type="NCBI Taxonomy" id="460523"/>
    <lineage>
        <taxon>Eukaryota</taxon>
        <taxon>Fungi</taxon>
        <taxon>Dikarya</taxon>
        <taxon>Ascomycota</taxon>
        <taxon>Saccharomycotina</taxon>
        <taxon>Pichiomycetes</taxon>
        <taxon>Pichiales</taxon>
        <taxon>Pichiaceae</taxon>
        <taxon>Ogataea</taxon>
    </lineage>
</organism>
<comment type="caution">
    <text evidence="2">The sequence shown here is derived from an EMBL/GenBank/DDBJ whole genome shotgun (WGS) entry which is preliminary data.</text>
</comment>
<feature type="compositionally biased region" description="Low complexity" evidence="1">
    <location>
        <begin position="455"/>
        <end position="468"/>
    </location>
</feature>
<dbReference type="InterPro" id="IPR011990">
    <property type="entry name" value="TPR-like_helical_dom_sf"/>
</dbReference>
<reference evidence="2" key="2">
    <citation type="submission" date="2021-01" db="EMBL/GenBank/DDBJ databases">
        <authorList>
            <person name="Schikora-Tamarit M.A."/>
        </authorList>
    </citation>
    <scope>NUCLEOTIDE SEQUENCE</scope>
    <source>
        <strain evidence="2">NCAIM Y.01608</strain>
    </source>
</reference>
<feature type="region of interest" description="Disordered" evidence="1">
    <location>
        <begin position="455"/>
        <end position="499"/>
    </location>
</feature>
<evidence type="ECO:0000256" key="1">
    <source>
        <dbReference type="SAM" id="MobiDB-lite"/>
    </source>
</evidence>
<accession>A0A9P8NU48</accession>